<name>A0ABV9N271_9FLAO</name>
<gene>
    <name evidence="2" type="ORF">ACFO5O_04540</name>
</gene>
<dbReference type="InterPro" id="IPR011042">
    <property type="entry name" value="6-blade_b-propeller_TolB-like"/>
</dbReference>
<dbReference type="EMBL" id="JBHSGP010000008">
    <property type="protein sequence ID" value="MFC4721574.1"/>
    <property type="molecule type" value="Genomic_DNA"/>
</dbReference>
<dbReference type="PANTHER" id="PTHR36842:SF1">
    <property type="entry name" value="PROTEIN TOLB"/>
    <property type="match status" value="1"/>
</dbReference>
<dbReference type="PANTHER" id="PTHR36842">
    <property type="entry name" value="PROTEIN TOLB HOMOLOG"/>
    <property type="match status" value="1"/>
</dbReference>
<reference evidence="3" key="1">
    <citation type="journal article" date="2019" name="Int. J. Syst. Evol. Microbiol.">
        <title>The Global Catalogue of Microorganisms (GCM) 10K type strain sequencing project: providing services to taxonomists for standard genome sequencing and annotation.</title>
        <authorList>
            <consortium name="The Broad Institute Genomics Platform"/>
            <consortium name="The Broad Institute Genome Sequencing Center for Infectious Disease"/>
            <person name="Wu L."/>
            <person name="Ma J."/>
        </authorList>
    </citation>
    <scope>NUCLEOTIDE SEQUENCE [LARGE SCALE GENOMIC DNA]</scope>
    <source>
        <strain evidence="3">CCUG 63682</strain>
    </source>
</reference>
<dbReference type="SUPFAM" id="SSF69304">
    <property type="entry name" value="Tricorn protease N-terminal domain"/>
    <property type="match status" value="1"/>
</dbReference>
<dbReference type="InterPro" id="IPR011659">
    <property type="entry name" value="WD40"/>
</dbReference>
<evidence type="ECO:0000256" key="1">
    <source>
        <dbReference type="ARBA" id="ARBA00009820"/>
    </source>
</evidence>
<comment type="similarity">
    <text evidence="1">Belongs to the TolB family.</text>
</comment>
<keyword evidence="3" id="KW-1185">Reference proteome</keyword>
<organism evidence="2 3">
    <name type="scientific">Geojedonia litorea</name>
    <dbReference type="NCBI Taxonomy" id="1268269"/>
    <lineage>
        <taxon>Bacteria</taxon>
        <taxon>Pseudomonadati</taxon>
        <taxon>Bacteroidota</taxon>
        <taxon>Flavobacteriia</taxon>
        <taxon>Flavobacteriales</taxon>
        <taxon>Flavobacteriaceae</taxon>
        <taxon>Geojedonia</taxon>
    </lineage>
</organism>
<protein>
    <submittedName>
        <fullName evidence="2">TolB family protein</fullName>
    </submittedName>
</protein>
<evidence type="ECO:0000313" key="3">
    <source>
        <dbReference type="Proteomes" id="UP001595953"/>
    </source>
</evidence>
<proteinExistence type="inferred from homology"/>
<dbReference type="RefSeq" id="WP_387961353.1">
    <property type="nucleotide sequence ID" value="NZ_JBHSGP010000008.1"/>
</dbReference>
<accession>A0ABV9N271</accession>
<dbReference type="Pfam" id="PF07676">
    <property type="entry name" value="PD40"/>
    <property type="match status" value="2"/>
</dbReference>
<sequence length="285" mass="33178">MLFSGSSFLQAQGFKEEQLTNSAYDNRYASYNHEGKQIIFESNRSGRWQIYSMDINGNSQTRVVSSNANDRRPSWHPYENKIVFESDRSGVNHIYTYDFDTRELQKVPIPLNGNKSHAYFAPNGKEIVFNYKVSDQNFNIHKVGLNGKRLRTYVNNAYQNMYPRYSPMGDAILYFSRKHTKREADEIYVFNIYARKENRLTNSPLHQTYASYSNGGTQIAYVASMENAPTEIYMMTKEGKSQRRITFNSHPDTLPNWSPQDFNLLVTRTINGHDQIIKILLKEEL</sequence>
<dbReference type="Proteomes" id="UP001595953">
    <property type="component" value="Unassembled WGS sequence"/>
</dbReference>
<dbReference type="Gene3D" id="2.120.10.30">
    <property type="entry name" value="TolB, C-terminal domain"/>
    <property type="match status" value="2"/>
</dbReference>
<comment type="caution">
    <text evidence="2">The sequence shown here is derived from an EMBL/GenBank/DDBJ whole genome shotgun (WGS) entry which is preliminary data.</text>
</comment>
<evidence type="ECO:0000313" key="2">
    <source>
        <dbReference type="EMBL" id="MFC4721574.1"/>
    </source>
</evidence>